<reference evidence="1" key="1">
    <citation type="submission" date="2018-02" db="EMBL/GenBank/DDBJ databases">
        <title>Rhizophora mucronata_Transcriptome.</title>
        <authorList>
            <person name="Meera S.P."/>
            <person name="Sreeshan A."/>
            <person name="Augustine A."/>
        </authorList>
    </citation>
    <scope>NUCLEOTIDE SEQUENCE</scope>
    <source>
        <tissue evidence="1">Leaf</tissue>
    </source>
</reference>
<evidence type="ECO:0000313" key="1">
    <source>
        <dbReference type="EMBL" id="MBW83964.1"/>
    </source>
</evidence>
<dbReference type="EMBL" id="GGEC01003481">
    <property type="protein sequence ID" value="MBW83964.1"/>
    <property type="molecule type" value="Transcribed_RNA"/>
</dbReference>
<sequence>MYSLMHLVSMIFASFFLEYNILSLHSLAHKYQNRLIIIEIMTFK</sequence>
<organism evidence="1">
    <name type="scientific">Rhizophora mucronata</name>
    <name type="common">Asiatic mangrove</name>
    <dbReference type="NCBI Taxonomy" id="61149"/>
    <lineage>
        <taxon>Eukaryota</taxon>
        <taxon>Viridiplantae</taxon>
        <taxon>Streptophyta</taxon>
        <taxon>Embryophyta</taxon>
        <taxon>Tracheophyta</taxon>
        <taxon>Spermatophyta</taxon>
        <taxon>Magnoliopsida</taxon>
        <taxon>eudicotyledons</taxon>
        <taxon>Gunneridae</taxon>
        <taxon>Pentapetalae</taxon>
        <taxon>rosids</taxon>
        <taxon>fabids</taxon>
        <taxon>Malpighiales</taxon>
        <taxon>Rhizophoraceae</taxon>
        <taxon>Rhizophora</taxon>
    </lineage>
</organism>
<name>A0A2P2IRW7_RHIMU</name>
<dbReference type="AlphaFoldDB" id="A0A2P2IRW7"/>
<accession>A0A2P2IRW7</accession>
<proteinExistence type="predicted"/>
<protein>
    <submittedName>
        <fullName evidence="1">Uncharacterized protein</fullName>
    </submittedName>
</protein>